<gene>
    <name evidence="2" type="ORF">SRB5_12730</name>
</gene>
<dbReference type="AlphaFoldDB" id="A0A7K0CCI7"/>
<dbReference type="RefSeq" id="WP_323377170.1">
    <property type="nucleotide sequence ID" value="NZ_WEGJ01000003.1"/>
</dbReference>
<accession>A0A7K0CCI7</accession>
<keyword evidence="1" id="KW-0472">Membrane</keyword>
<keyword evidence="1" id="KW-0812">Transmembrane</keyword>
<comment type="caution">
    <text evidence="2">The sequence shown here is derived from an EMBL/GenBank/DDBJ whole genome shotgun (WGS) entry which is preliminary data.</text>
</comment>
<dbReference type="EMBL" id="WEGJ01000003">
    <property type="protein sequence ID" value="MQY11159.1"/>
    <property type="molecule type" value="Genomic_DNA"/>
</dbReference>
<sequence length="98" mass="10004">MSSPDTRDFSSASLPRHLARGAVGFGGLAGALALLPVTGPVSLLLLPVGLLALRGCPMCWTVGLLQTVSRGRLRRSCDDGRCTLTVAGGGAASNRRAT</sequence>
<organism evidence="2 3">
    <name type="scientific">Streptomyces smaragdinus</name>
    <dbReference type="NCBI Taxonomy" id="2585196"/>
    <lineage>
        <taxon>Bacteria</taxon>
        <taxon>Bacillati</taxon>
        <taxon>Actinomycetota</taxon>
        <taxon>Actinomycetes</taxon>
        <taxon>Kitasatosporales</taxon>
        <taxon>Streptomycetaceae</taxon>
        <taxon>Streptomyces</taxon>
    </lineage>
</organism>
<feature type="transmembrane region" description="Helical" evidence="1">
    <location>
        <begin position="44"/>
        <end position="65"/>
    </location>
</feature>
<evidence type="ECO:0000313" key="3">
    <source>
        <dbReference type="Proteomes" id="UP000466345"/>
    </source>
</evidence>
<name>A0A7K0CCI7_9ACTN</name>
<reference evidence="2 3" key="1">
    <citation type="submission" date="2019-10" db="EMBL/GenBank/DDBJ databases">
        <title>Streptomyces smaragdinus sp. nov. and Streptomyces fabii sp. nov., isolated from the gut of fungus growing-termite Macrotermes natalensis.</title>
        <authorList>
            <person name="Schwitalla J."/>
            <person name="Benndorf R."/>
            <person name="Martin K."/>
            <person name="De Beer W."/>
            <person name="Kaster A.-K."/>
            <person name="Vollmers J."/>
            <person name="Poulsen M."/>
            <person name="Beemelmanns C."/>
        </authorList>
    </citation>
    <scope>NUCLEOTIDE SEQUENCE [LARGE SCALE GENOMIC DNA]</scope>
    <source>
        <strain evidence="2 3">RB5</strain>
    </source>
</reference>
<keyword evidence="1" id="KW-1133">Transmembrane helix</keyword>
<dbReference type="Proteomes" id="UP000466345">
    <property type="component" value="Unassembled WGS sequence"/>
</dbReference>
<protein>
    <submittedName>
        <fullName evidence="2">Uncharacterized protein</fullName>
    </submittedName>
</protein>
<keyword evidence="3" id="KW-1185">Reference proteome</keyword>
<evidence type="ECO:0000256" key="1">
    <source>
        <dbReference type="SAM" id="Phobius"/>
    </source>
</evidence>
<evidence type="ECO:0000313" key="2">
    <source>
        <dbReference type="EMBL" id="MQY11159.1"/>
    </source>
</evidence>
<proteinExistence type="predicted"/>
<feature type="transmembrane region" description="Helical" evidence="1">
    <location>
        <begin position="21"/>
        <end position="38"/>
    </location>
</feature>